<evidence type="ECO:0000313" key="2">
    <source>
        <dbReference type="EMBL" id="GAA0538478.1"/>
    </source>
</evidence>
<dbReference type="SUPFAM" id="SSF53756">
    <property type="entry name" value="UDP-Glycosyltransferase/glycogen phosphorylase"/>
    <property type="match status" value="1"/>
</dbReference>
<dbReference type="PANTHER" id="PTHR12526">
    <property type="entry name" value="GLYCOSYLTRANSFERASE"/>
    <property type="match status" value="1"/>
</dbReference>
<dbReference type="InterPro" id="IPR028098">
    <property type="entry name" value="Glyco_trans_4-like_N"/>
</dbReference>
<dbReference type="PANTHER" id="PTHR12526:SF630">
    <property type="entry name" value="GLYCOSYLTRANSFERASE"/>
    <property type="match status" value="1"/>
</dbReference>
<dbReference type="Pfam" id="PF13439">
    <property type="entry name" value="Glyco_transf_4"/>
    <property type="match status" value="1"/>
</dbReference>
<gene>
    <name evidence="2" type="ORF">GCM10009098_02500</name>
</gene>
<keyword evidence="3" id="KW-1185">Reference proteome</keyword>
<accession>A0ABP3N8E0</accession>
<name>A0ABP3N8E0_9GAMM</name>
<organism evidence="2 3">
    <name type="scientific">Rheinheimera aquimaris</name>
    <dbReference type="NCBI Taxonomy" id="412437"/>
    <lineage>
        <taxon>Bacteria</taxon>
        <taxon>Pseudomonadati</taxon>
        <taxon>Pseudomonadota</taxon>
        <taxon>Gammaproteobacteria</taxon>
        <taxon>Chromatiales</taxon>
        <taxon>Chromatiaceae</taxon>
        <taxon>Rheinheimera</taxon>
    </lineage>
</organism>
<comment type="caution">
    <text evidence="2">The sequence shown here is derived from an EMBL/GenBank/DDBJ whole genome shotgun (WGS) entry which is preliminary data.</text>
</comment>
<evidence type="ECO:0000259" key="1">
    <source>
        <dbReference type="Pfam" id="PF13439"/>
    </source>
</evidence>
<sequence>MLTIVHIINGLESGGAETSLFNLCTYDQKNRHIVISLVDEGRYYSLLKEKNIEVYCLDLKGKGLLVKKLYQLYRLLKKVRPDVVQTWMYHSDLIGGVIARLAGVRKVFWGIRNSILTPELSKRSTILVSRICSLLSYFVPYKIICCADKALSVHASLGYRRSIMEVINNGYVLSKFNQDSNLATDFLSEIKYEDTEVLLGCVGRFDPNKDHKNLLNALAIVKKQGLNFRCCLVGNQMTKDNPQLRTWINSNNLDQEVLLIGLRSDIPAVMNAIDIHILSSVAEAFPNVICEAMACGTPCVSTDVGDAAIIVADTGWIVPASDATLLADAIVSAIKAHSDKSVWQQRSAACRSRIVDNFGVEKMVAAYQRSWSSTL</sequence>
<dbReference type="Gene3D" id="3.40.50.2000">
    <property type="entry name" value="Glycogen Phosphorylase B"/>
    <property type="match status" value="2"/>
</dbReference>
<protein>
    <submittedName>
        <fullName evidence="2">Glycosyltransferase</fullName>
    </submittedName>
</protein>
<dbReference type="Proteomes" id="UP001501169">
    <property type="component" value="Unassembled WGS sequence"/>
</dbReference>
<dbReference type="EMBL" id="BAAAEO010000001">
    <property type="protein sequence ID" value="GAA0538478.1"/>
    <property type="molecule type" value="Genomic_DNA"/>
</dbReference>
<dbReference type="Pfam" id="PF13692">
    <property type="entry name" value="Glyco_trans_1_4"/>
    <property type="match status" value="1"/>
</dbReference>
<feature type="domain" description="Glycosyltransferase subfamily 4-like N-terminal" evidence="1">
    <location>
        <begin position="14"/>
        <end position="172"/>
    </location>
</feature>
<proteinExistence type="predicted"/>
<evidence type="ECO:0000313" key="3">
    <source>
        <dbReference type="Proteomes" id="UP001501169"/>
    </source>
</evidence>
<dbReference type="RefSeq" id="WP_226765814.1">
    <property type="nucleotide sequence ID" value="NZ_BAAAEO010000001.1"/>
</dbReference>
<reference evidence="3" key="1">
    <citation type="journal article" date="2019" name="Int. J. Syst. Evol. Microbiol.">
        <title>The Global Catalogue of Microorganisms (GCM) 10K type strain sequencing project: providing services to taxonomists for standard genome sequencing and annotation.</title>
        <authorList>
            <consortium name="The Broad Institute Genomics Platform"/>
            <consortium name="The Broad Institute Genome Sequencing Center for Infectious Disease"/>
            <person name="Wu L."/>
            <person name="Ma J."/>
        </authorList>
    </citation>
    <scope>NUCLEOTIDE SEQUENCE [LARGE SCALE GENOMIC DNA]</scope>
    <source>
        <strain evidence="3">JCM 14331</strain>
    </source>
</reference>